<proteinExistence type="predicted"/>
<protein>
    <recommendedName>
        <fullName evidence="4">DDE Tnp4 domain-containing protein</fullName>
    </recommendedName>
</protein>
<dbReference type="EMBL" id="JARBHB010000005">
    <property type="protein sequence ID" value="KAJ8882492.1"/>
    <property type="molecule type" value="Genomic_DNA"/>
</dbReference>
<evidence type="ECO:0000256" key="1">
    <source>
        <dbReference type="ARBA" id="ARBA00001968"/>
    </source>
</evidence>
<dbReference type="Pfam" id="PF13359">
    <property type="entry name" value="DDE_Tnp_4"/>
    <property type="match status" value="1"/>
</dbReference>
<comment type="caution">
    <text evidence="5">The sequence shown here is derived from an EMBL/GenBank/DDBJ whole genome shotgun (WGS) entry which is preliminary data.</text>
</comment>
<evidence type="ECO:0000256" key="3">
    <source>
        <dbReference type="SAM" id="MobiDB-lite"/>
    </source>
</evidence>
<feature type="domain" description="DDE Tnp4" evidence="4">
    <location>
        <begin position="161"/>
        <end position="273"/>
    </location>
</feature>
<dbReference type="InterPro" id="IPR027806">
    <property type="entry name" value="HARBI1_dom"/>
</dbReference>
<keyword evidence="6" id="KW-1185">Reference proteome</keyword>
<feature type="region of interest" description="Disordered" evidence="3">
    <location>
        <begin position="396"/>
        <end position="428"/>
    </location>
</feature>
<keyword evidence="2" id="KW-0479">Metal-binding</keyword>
<feature type="compositionally biased region" description="Basic and acidic residues" evidence="3">
    <location>
        <begin position="416"/>
        <end position="428"/>
    </location>
</feature>
<feature type="region of interest" description="Disordered" evidence="3">
    <location>
        <begin position="532"/>
        <end position="555"/>
    </location>
</feature>
<comment type="cofactor">
    <cofactor evidence="1">
        <name>a divalent metal cation</name>
        <dbReference type="ChEBI" id="CHEBI:60240"/>
    </cofactor>
</comment>
<sequence length="661" mass="74150">MNMHTLERKHRRRRRWWTRGWIAAGRASAATFIDYELRNKYPDDFRNVLHISEMHVDDLLERINRHITKTDTNMRQTVTAKLKVEVTLRYFATGDVFKSSEIIFRVPKSTIGQFLPDTCTAVHKSLEEFIKYPRQCRVGRILNMVEFPRLHWSIRGAPGNCGSDYLNYKDRHSIILLTLADSDYCFTYIDVEAKGRSSDGGVFSNSSPASSLNTNSLGIPKDAVIVGDDACSLKPYLMKPYCRRNMSKKQAIFNYRLSRAWRVSENADFECLKMDKVASACCVLYNWLKKANPAYIFTGLLDNEDNNPTYHPGTRSRLQMNGVENLQPTRNSHPSSEAMRIRVIHCVIISMGKGVWHGKSLRLHNGGEAVSGQRARRGRGKEQGCTLASFVRQTTPSRHGASDFPLPPLFSATSKTRMDGQRNRKNPEKIRWPVSSIDYPRENVRQRTRPDSDLLRLVGRRALYPLSHHCPSLKVSVARADRIGGARVVDELSCSGMNIALVAARSLGTARDLRTRWDHGSLGAATIRDSLSSQVVDRESPGPGVSGNNQIPAREPTGRCERAVIVDVGILGSWRSASPGGCPTFKAGRGISSDPHCWIQRAADCGCVMKGLECIGPWKHPDVSLYSWASGFATTIGRPRISRVSQTDGLFRRMGMGWIPE</sequence>
<evidence type="ECO:0000313" key="6">
    <source>
        <dbReference type="Proteomes" id="UP001159363"/>
    </source>
</evidence>
<evidence type="ECO:0000256" key="2">
    <source>
        <dbReference type="ARBA" id="ARBA00022723"/>
    </source>
</evidence>
<evidence type="ECO:0000313" key="5">
    <source>
        <dbReference type="EMBL" id="KAJ8882492.1"/>
    </source>
</evidence>
<dbReference type="Proteomes" id="UP001159363">
    <property type="component" value="Chromosome 4"/>
</dbReference>
<accession>A0ABQ9HDU0</accession>
<evidence type="ECO:0000259" key="4">
    <source>
        <dbReference type="Pfam" id="PF13359"/>
    </source>
</evidence>
<name>A0ABQ9HDU0_9NEOP</name>
<gene>
    <name evidence="5" type="ORF">PR048_014303</name>
</gene>
<organism evidence="5 6">
    <name type="scientific">Dryococelus australis</name>
    <dbReference type="NCBI Taxonomy" id="614101"/>
    <lineage>
        <taxon>Eukaryota</taxon>
        <taxon>Metazoa</taxon>
        <taxon>Ecdysozoa</taxon>
        <taxon>Arthropoda</taxon>
        <taxon>Hexapoda</taxon>
        <taxon>Insecta</taxon>
        <taxon>Pterygota</taxon>
        <taxon>Neoptera</taxon>
        <taxon>Polyneoptera</taxon>
        <taxon>Phasmatodea</taxon>
        <taxon>Verophasmatodea</taxon>
        <taxon>Anareolatae</taxon>
        <taxon>Phasmatidae</taxon>
        <taxon>Eurycanthinae</taxon>
        <taxon>Dryococelus</taxon>
    </lineage>
</organism>
<reference evidence="5 6" key="1">
    <citation type="submission" date="2023-02" db="EMBL/GenBank/DDBJ databases">
        <title>LHISI_Scaffold_Assembly.</title>
        <authorList>
            <person name="Stuart O.P."/>
            <person name="Cleave R."/>
            <person name="Magrath M.J.L."/>
            <person name="Mikheyev A.S."/>
        </authorList>
    </citation>
    <scope>NUCLEOTIDE SEQUENCE [LARGE SCALE GENOMIC DNA]</scope>
    <source>
        <strain evidence="5">Daus_M_001</strain>
        <tissue evidence="5">Leg muscle</tissue>
    </source>
</reference>